<gene>
    <name evidence="1" type="ORF">E3N88_21048</name>
</gene>
<evidence type="ECO:0000313" key="2">
    <source>
        <dbReference type="Proteomes" id="UP000326396"/>
    </source>
</evidence>
<organism evidence="1 2">
    <name type="scientific">Mikania micrantha</name>
    <name type="common">bitter vine</name>
    <dbReference type="NCBI Taxonomy" id="192012"/>
    <lineage>
        <taxon>Eukaryota</taxon>
        <taxon>Viridiplantae</taxon>
        <taxon>Streptophyta</taxon>
        <taxon>Embryophyta</taxon>
        <taxon>Tracheophyta</taxon>
        <taxon>Spermatophyta</taxon>
        <taxon>Magnoliopsida</taxon>
        <taxon>eudicotyledons</taxon>
        <taxon>Gunneridae</taxon>
        <taxon>Pentapetalae</taxon>
        <taxon>asterids</taxon>
        <taxon>campanulids</taxon>
        <taxon>Asterales</taxon>
        <taxon>Asteraceae</taxon>
        <taxon>Asteroideae</taxon>
        <taxon>Heliantheae alliance</taxon>
        <taxon>Eupatorieae</taxon>
        <taxon>Mikania</taxon>
    </lineage>
</organism>
<name>A0A5N6NL96_9ASTR</name>
<dbReference type="AlphaFoldDB" id="A0A5N6NL96"/>
<reference evidence="1 2" key="1">
    <citation type="submission" date="2019-05" db="EMBL/GenBank/DDBJ databases">
        <title>Mikania micrantha, genome provides insights into the molecular mechanism of rapid growth.</title>
        <authorList>
            <person name="Liu B."/>
        </authorList>
    </citation>
    <scope>NUCLEOTIDE SEQUENCE [LARGE SCALE GENOMIC DNA]</scope>
    <source>
        <strain evidence="1">NLD-2019</strain>
        <tissue evidence="1">Leaf</tissue>
    </source>
</reference>
<evidence type="ECO:0000313" key="1">
    <source>
        <dbReference type="EMBL" id="KAD4888975.1"/>
    </source>
</evidence>
<accession>A0A5N6NL96</accession>
<proteinExistence type="predicted"/>
<protein>
    <submittedName>
        <fullName evidence="1">Uncharacterized protein</fullName>
    </submittedName>
</protein>
<dbReference type="EMBL" id="SZYD01000011">
    <property type="protein sequence ID" value="KAD4888975.1"/>
    <property type="molecule type" value="Genomic_DNA"/>
</dbReference>
<sequence length="83" mass="8918">MIPPAPPPAFISKTHHNHLHLATVPPSSEVFIDVHRRASIAAIRDKRSDFIHAHDVVAGDGIVSCDDVVAIPVAISVKCCGHR</sequence>
<dbReference type="Proteomes" id="UP000326396">
    <property type="component" value="Linkage Group LG19"/>
</dbReference>
<comment type="caution">
    <text evidence="1">The sequence shown here is derived from an EMBL/GenBank/DDBJ whole genome shotgun (WGS) entry which is preliminary data.</text>
</comment>
<keyword evidence="2" id="KW-1185">Reference proteome</keyword>